<dbReference type="PROSITE" id="PS50089">
    <property type="entry name" value="ZF_RING_2"/>
    <property type="match status" value="1"/>
</dbReference>
<dbReference type="InterPro" id="IPR047126">
    <property type="entry name" value="RNF141-like"/>
</dbReference>
<dbReference type="GO" id="GO:0004842">
    <property type="term" value="F:ubiquitin-protein transferase activity"/>
    <property type="evidence" value="ECO:0007669"/>
    <property type="project" value="TreeGrafter"/>
</dbReference>
<accession>A0A9P7EE96</accession>
<keyword evidence="1" id="KW-0862">Zinc</keyword>
<dbReference type="EMBL" id="JABBWG010000010">
    <property type="protein sequence ID" value="KAG1819297.1"/>
    <property type="molecule type" value="Genomic_DNA"/>
</dbReference>
<evidence type="ECO:0000256" key="1">
    <source>
        <dbReference type="PROSITE-ProRule" id="PRU00175"/>
    </source>
</evidence>
<evidence type="ECO:0000313" key="5">
    <source>
        <dbReference type="Proteomes" id="UP000807769"/>
    </source>
</evidence>
<feature type="compositionally biased region" description="Basic residues" evidence="2">
    <location>
        <begin position="44"/>
        <end position="54"/>
    </location>
</feature>
<feature type="compositionally biased region" description="Acidic residues" evidence="2">
    <location>
        <begin position="381"/>
        <end position="402"/>
    </location>
</feature>
<dbReference type="RefSeq" id="XP_041194974.1">
    <property type="nucleotide sequence ID" value="XM_041332705.1"/>
</dbReference>
<feature type="domain" description="RING-type" evidence="3">
    <location>
        <begin position="193"/>
        <end position="246"/>
    </location>
</feature>
<dbReference type="SUPFAM" id="SSF57850">
    <property type="entry name" value="RING/U-box"/>
    <property type="match status" value="1"/>
</dbReference>
<keyword evidence="1" id="KW-0479">Metal-binding</keyword>
<dbReference type="PANTHER" id="PTHR12109:SF3">
    <property type="entry name" value="RING FINGER PROTEIN 141"/>
    <property type="match status" value="1"/>
</dbReference>
<feature type="compositionally biased region" description="Basic and acidic residues" evidence="2">
    <location>
        <begin position="31"/>
        <end position="43"/>
    </location>
</feature>
<dbReference type="GeneID" id="64626722"/>
<feature type="region of interest" description="Disordered" evidence="2">
    <location>
        <begin position="446"/>
        <end position="551"/>
    </location>
</feature>
<feature type="compositionally biased region" description="Polar residues" evidence="2">
    <location>
        <begin position="127"/>
        <end position="156"/>
    </location>
</feature>
<feature type="region of interest" description="Disordered" evidence="2">
    <location>
        <begin position="381"/>
        <end position="404"/>
    </location>
</feature>
<dbReference type="GO" id="GO:0051865">
    <property type="term" value="P:protein autoubiquitination"/>
    <property type="evidence" value="ECO:0007669"/>
    <property type="project" value="TreeGrafter"/>
</dbReference>
<dbReference type="AlphaFoldDB" id="A0A9P7EE96"/>
<feature type="region of interest" description="Disordered" evidence="2">
    <location>
        <begin position="127"/>
        <end position="158"/>
    </location>
</feature>
<name>A0A9P7EE96_9AGAM</name>
<dbReference type="SMART" id="SM00184">
    <property type="entry name" value="RING"/>
    <property type="match status" value="1"/>
</dbReference>
<dbReference type="Pfam" id="PF13923">
    <property type="entry name" value="zf-C3HC4_2"/>
    <property type="match status" value="1"/>
</dbReference>
<gene>
    <name evidence="4" type="ORF">BJ212DRAFT_1298519</name>
</gene>
<dbReference type="OrthoDB" id="6105938at2759"/>
<dbReference type="PANTHER" id="PTHR12109">
    <property type="entry name" value="RING FINGER PROTEIN 141-RELATED"/>
    <property type="match status" value="1"/>
</dbReference>
<dbReference type="Gene3D" id="3.30.40.10">
    <property type="entry name" value="Zinc/RING finger domain, C3HC4 (zinc finger)"/>
    <property type="match status" value="1"/>
</dbReference>
<sequence>MPEHSGLTQGVKRSTSDVEAAQSAPSNSKRLRVDQSPETSTRRDTKKRKKRRKKEPVVAKLDRHHMQDSSSQPQRLPVSARNEIIRFTSTQLPGSNSRVEVEVGVPSNPLGHENAAEKNFEGKLQSATLKGNDSSETANFSDTKQSPNVNSQNSSDVVPEGRISQLTKELAEKGELLAAHQGVLNNICQALTCQICLDVMYKPYALAPCGHVACYDCLVQWFNAPPADNRPAVPAIVRKKTCPHCRAVVRDRPAEIWTIKNLAHLIGKSGLANVLPHPEAQANVDRPGDADPWDGIFRKSVHGFLPWLLADDADAEPRRGEDVGMLDMEDGGIYRCLDCMHEIWDGVCTSCSRRYPGHEGGEDWSDDELGLDFGPGVEEFDPEDDPGWIGLEEGEGDDEDDGLAIADWYPGLPVFRWRVGFDEQDEEEDEEDDEDDGDEEAVYESDFIDDEHDTGIPPGPIRQLPHIYELSDDSDNEDRRSLVDVDLLSEEDEPSLASRPGRTAPIVVSSDEDEDELDGVFAIRPSRPRRGRLVESDDEVEVLGSSDGSSQ</sequence>
<dbReference type="InterPro" id="IPR001841">
    <property type="entry name" value="Znf_RING"/>
</dbReference>
<proteinExistence type="predicted"/>
<feature type="region of interest" description="Disordered" evidence="2">
    <location>
        <begin position="1"/>
        <end position="80"/>
    </location>
</feature>
<evidence type="ECO:0000259" key="3">
    <source>
        <dbReference type="PROSITE" id="PS50089"/>
    </source>
</evidence>
<evidence type="ECO:0000256" key="2">
    <source>
        <dbReference type="SAM" id="MobiDB-lite"/>
    </source>
</evidence>
<keyword evidence="1" id="KW-0863">Zinc-finger</keyword>
<protein>
    <recommendedName>
        <fullName evidence="3">RING-type domain-containing protein</fullName>
    </recommendedName>
</protein>
<organism evidence="4 5">
    <name type="scientific">Suillus subaureus</name>
    <dbReference type="NCBI Taxonomy" id="48587"/>
    <lineage>
        <taxon>Eukaryota</taxon>
        <taxon>Fungi</taxon>
        <taxon>Dikarya</taxon>
        <taxon>Basidiomycota</taxon>
        <taxon>Agaricomycotina</taxon>
        <taxon>Agaricomycetes</taxon>
        <taxon>Agaricomycetidae</taxon>
        <taxon>Boletales</taxon>
        <taxon>Suillineae</taxon>
        <taxon>Suillaceae</taxon>
        <taxon>Suillus</taxon>
    </lineage>
</organism>
<dbReference type="GO" id="GO:0008270">
    <property type="term" value="F:zinc ion binding"/>
    <property type="evidence" value="ECO:0007669"/>
    <property type="project" value="UniProtKB-KW"/>
</dbReference>
<dbReference type="InterPro" id="IPR013083">
    <property type="entry name" value="Znf_RING/FYVE/PHD"/>
</dbReference>
<comment type="caution">
    <text evidence="4">The sequence shown here is derived from an EMBL/GenBank/DDBJ whole genome shotgun (WGS) entry which is preliminary data.</text>
</comment>
<feature type="compositionally biased region" description="Basic and acidic residues" evidence="2">
    <location>
        <begin position="55"/>
        <end position="67"/>
    </location>
</feature>
<reference evidence="4" key="1">
    <citation type="journal article" date="2020" name="New Phytol.">
        <title>Comparative genomics reveals dynamic genome evolution in host specialist ectomycorrhizal fungi.</title>
        <authorList>
            <person name="Lofgren L.A."/>
            <person name="Nguyen N.H."/>
            <person name="Vilgalys R."/>
            <person name="Ruytinx J."/>
            <person name="Liao H.L."/>
            <person name="Branco S."/>
            <person name="Kuo A."/>
            <person name="LaButti K."/>
            <person name="Lipzen A."/>
            <person name="Andreopoulos W."/>
            <person name="Pangilinan J."/>
            <person name="Riley R."/>
            <person name="Hundley H."/>
            <person name="Na H."/>
            <person name="Barry K."/>
            <person name="Grigoriev I.V."/>
            <person name="Stajich J.E."/>
            <person name="Kennedy P.G."/>
        </authorList>
    </citation>
    <scope>NUCLEOTIDE SEQUENCE</scope>
    <source>
        <strain evidence="4">MN1</strain>
    </source>
</reference>
<dbReference type="Proteomes" id="UP000807769">
    <property type="component" value="Unassembled WGS sequence"/>
</dbReference>
<evidence type="ECO:0000313" key="4">
    <source>
        <dbReference type="EMBL" id="KAG1819297.1"/>
    </source>
</evidence>
<feature type="compositionally biased region" description="Polar residues" evidence="2">
    <location>
        <begin position="1"/>
        <end position="13"/>
    </location>
</feature>
<keyword evidence="5" id="KW-1185">Reference proteome</keyword>